<accession>A0ABQ6HDT3</accession>
<sequence>MNNQALHNVNNTLICYADITSDWFANHLCYWQSLLNSEEKVRFDAFKTKQRQQQFLLGRVLLAYSLNQLNELINFTHYEMPNFNQIRLGDNLFYKSISHAKNLVVVALSSVEHNLGVDIEAIKNRDFRGLSDEYFCSQEVNTLDNVGWTAENFYRLWTAKEAYTKVTQSGISHSLSLNFSKLLAAPDEPKTSEGVECQRLYFYQHNMENHMLSIATERASSIFSVTPIMVHLRPDTLQQSRQGI</sequence>
<dbReference type="SUPFAM" id="SSF56214">
    <property type="entry name" value="4'-phosphopantetheinyl transferase"/>
    <property type="match status" value="2"/>
</dbReference>
<comment type="caution">
    <text evidence="4">The sequence shown here is derived from an EMBL/GenBank/DDBJ whole genome shotgun (WGS) entry which is preliminary data.</text>
</comment>
<keyword evidence="5" id="KW-1185">Reference proteome</keyword>
<evidence type="ECO:0000259" key="3">
    <source>
        <dbReference type="Pfam" id="PF01648"/>
    </source>
</evidence>
<feature type="domain" description="4'-phosphopantetheinyl transferase" evidence="3">
    <location>
        <begin position="115"/>
        <end position="193"/>
    </location>
</feature>
<name>A0ABQ6HDT3_9GAMM</name>
<organism evidence="4 5">
    <name type="scientific">Thalassotalea loyana</name>
    <dbReference type="NCBI Taxonomy" id="280483"/>
    <lineage>
        <taxon>Bacteria</taxon>
        <taxon>Pseudomonadati</taxon>
        <taxon>Pseudomonadota</taxon>
        <taxon>Gammaproteobacteria</taxon>
        <taxon>Alteromonadales</taxon>
        <taxon>Colwelliaceae</taxon>
        <taxon>Thalassotalea</taxon>
    </lineage>
</organism>
<evidence type="ECO:0000313" key="4">
    <source>
        <dbReference type="EMBL" id="GLX86248.1"/>
    </source>
</evidence>
<dbReference type="Gene3D" id="3.90.470.20">
    <property type="entry name" value="4'-phosphopantetheinyl transferase domain"/>
    <property type="match status" value="2"/>
</dbReference>
<comment type="similarity">
    <text evidence="1">Belongs to the P-Pant transferase superfamily. Gsp/Sfp/HetI/AcpT family.</text>
</comment>
<evidence type="ECO:0000256" key="2">
    <source>
        <dbReference type="ARBA" id="ARBA00022679"/>
    </source>
</evidence>
<gene>
    <name evidence="4" type="ORF">tloyanaT_25010</name>
</gene>
<dbReference type="PANTHER" id="PTHR12215">
    <property type="entry name" value="PHOSPHOPANTETHEINE TRANSFERASE"/>
    <property type="match status" value="1"/>
</dbReference>
<dbReference type="InterPro" id="IPR037143">
    <property type="entry name" value="4-PPantetheinyl_Trfase_dom_sf"/>
</dbReference>
<dbReference type="EMBL" id="BSSV01000005">
    <property type="protein sequence ID" value="GLX86248.1"/>
    <property type="molecule type" value="Genomic_DNA"/>
</dbReference>
<keyword evidence="2" id="KW-0808">Transferase</keyword>
<dbReference type="Pfam" id="PF01648">
    <property type="entry name" value="ACPS"/>
    <property type="match status" value="1"/>
</dbReference>
<dbReference type="Proteomes" id="UP001157134">
    <property type="component" value="Unassembled WGS sequence"/>
</dbReference>
<dbReference type="InterPro" id="IPR050559">
    <property type="entry name" value="P-Pant_transferase_sf"/>
</dbReference>
<dbReference type="InterPro" id="IPR008278">
    <property type="entry name" value="4-PPantetheinyl_Trfase_dom"/>
</dbReference>
<proteinExistence type="inferred from homology"/>
<dbReference type="PANTHER" id="PTHR12215:SF10">
    <property type="entry name" value="L-AMINOADIPATE-SEMIALDEHYDE DEHYDROGENASE-PHOSPHOPANTETHEINYL TRANSFERASE"/>
    <property type="match status" value="1"/>
</dbReference>
<protein>
    <recommendedName>
        <fullName evidence="3">4'-phosphopantetheinyl transferase domain-containing protein</fullName>
    </recommendedName>
</protein>
<evidence type="ECO:0000256" key="1">
    <source>
        <dbReference type="ARBA" id="ARBA00010990"/>
    </source>
</evidence>
<dbReference type="RefSeq" id="WP_284299069.1">
    <property type="nucleotide sequence ID" value="NZ_BSSV01000005.1"/>
</dbReference>
<reference evidence="4 5" key="1">
    <citation type="submission" date="2023-03" db="EMBL/GenBank/DDBJ databases">
        <title>Thalassotalea loyana LMG 22536T draft genome sequence.</title>
        <authorList>
            <person name="Sawabe T."/>
        </authorList>
    </citation>
    <scope>NUCLEOTIDE SEQUENCE [LARGE SCALE GENOMIC DNA]</scope>
    <source>
        <strain evidence="4 5">LMG 22536</strain>
    </source>
</reference>
<evidence type="ECO:0000313" key="5">
    <source>
        <dbReference type="Proteomes" id="UP001157134"/>
    </source>
</evidence>